<feature type="domain" description="TNase-like" evidence="1">
    <location>
        <begin position="2"/>
        <end position="81"/>
    </location>
</feature>
<sequence length="116" mass="12868">MRLYAIDAPEMPGACRPERQCTPGAPFAARDHLRALTAGKTVACRQIDLDRYGRKVVQCFVDDIDLSCAMVRTDFAIERYGNLPATVDKMKVSDYAPPARNPLKIARSRTILALLS</sequence>
<evidence type="ECO:0000313" key="3">
    <source>
        <dbReference type="Proteomes" id="UP000664914"/>
    </source>
</evidence>
<dbReference type="Proteomes" id="UP000664914">
    <property type="component" value="Chromosome"/>
</dbReference>
<dbReference type="Gene3D" id="2.40.50.90">
    <property type="match status" value="1"/>
</dbReference>
<accession>A0A975D2K4</accession>
<reference evidence="2" key="2">
    <citation type="submission" date="2021-04" db="EMBL/GenBank/DDBJ databases">
        <title>Isolation and genomic analysis of the ibuprofen-degrading bacterium Sphingomonas strain MPO218.</title>
        <authorList>
            <person name="Aulestia M."/>
            <person name="Flores A."/>
            <person name="Mangas E.L."/>
            <person name="Perez-Pulido A.J."/>
            <person name="Santero E."/>
            <person name="Camacho E.M."/>
        </authorList>
    </citation>
    <scope>NUCLEOTIDE SEQUENCE</scope>
    <source>
        <strain evidence="2">MPO218</strain>
    </source>
</reference>
<dbReference type="InterPro" id="IPR035437">
    <property type="entry name" value="SNase_OB-fold_sf"/>
</dbReference>
<dbReference type="SUPFAM" id="SSF50199">
    <property type="entry name" value="Staphylococcal nuclease"/>
    <property type="match status" value="1"/>
</dbReference>
<reference evidence="2" key="1">
    <citation type="submission" date="2020-07" db="EMBL/GenBank/DDBJ databases">
        <authorList>
            <person name="Camacho E."/>
        </authorList>
    </citation>
    <scope>NUCLEOTIDE SEQUENCE</scope>
    <source>
        <strain evidence="2">MPO218</strain>
    </source>
</reference>
<dbReference type="AlphaFoldDB" id="A0A975D2K4"/>
<protein>
    <submittedName>
        <fullName evidence="2">Thermonuclease family protein</fullName>
    </submittedName>
</protein>
<dbReference type="Pfam" id="PF00565">
    <property type="entry name" value="SNase"/>
    <property type="match status" value="1"/>
</dbReference>
<name>A0A975D2K4_9SPHN</name>
<evidence type="ECO:0000313" key="2">
    <source>
        <dbReference type="EMBL" id="QTH21714.1"/>
    </source>
</evidence>
<proteinExistence type="predicted"/>
<gene>
    <name evidence="2" type="ORF">HRJ34_26010</name>
</gene>
<dbReference type="InterPro" id="IPR016071">
    <property type="entry name" value="Staphylococal_nuclease_OB-fold"/>
</dbReference>
<dbReference type="RefSeq" id="WP_208632887.1">
    <property type="nucleotide sequence ID" value="NZ_CP059319.1"/>
</dbReference>
<dbReference type="EMBL" id="CP059319">
    <property type="protein sequence ID" value="QTH21714.1"/>
    <property type="molecule type" value="Genomic_DNA"/>
</dbReference>
<organism evidence="2 3">
    <name type="scientific">Rhizorhabdus wittichii</name>
    <dbReference type="NCBI Taxonomy" id="160791"/>
    <lineage>
        <taxon>Bacteria</taxon>
        <taxon>Pseudomonadati</taxon>
        <taxon>Pseudomonadota</taxon>
        <taxon>Alphaproteobacteria</taxon>
        <taxon>Sphingomonadales</taxon>
        <taxon>Sphingomonadaceae</taxon>
        <taxon>Rhizorhabdus</taxon>
    </lineage>
</organism>
<evidence type="ECO:0000259" key="1">
    <source>
        <dbReference type="Pfam" id="PF00565"/>
    </source>
</evidence>